<dbReference type="EMBL" id="FQVQ01000011">
    <property type="protein sequence ID" value="SHF51508.1"/>
    <property type="molecule type" value="Genomic_DNA"/>
</dbReference>
<evidence type="ECO:0000313" key="2">
    <source>
        <dbReference type="EMBL" id="SHF51508.1"/>
    </source>
</evidence>
<proteinExistence type="predicted"/>
<sequence length="603" mass="66025">MSVRFFILFAFCIFFSWENNAQNIALYQQFNGRYDFTFVGNTLNLGENNTSQGCAELIAPSSSAVMNLTPSQQLYKAYLYWAGSGSGDTTVQLNGQPISAQRLFTNTLINSGLTYFSAFAEVTAAVASTGNGTYTLSELDVSAVLNSNAGYCTNRTNFAGWTLVIIYTDPSLPINQLNLYDGLQNIPTSIDITLTNLNVVDNDGAKIGFVAWEGDRGLAINESLRINGTVLSNPPLNPANNAFNGTNSVTGSNQLYNMDLDIYSIQNNIQLGDTSALIQLTSGQDMVLMNVILTTFNSQLPDAVLAIDAIEKTCDSNVINVQYTVSNPNATDPLPANTPIAFYTEGILLGQTATQNILPINGTESGQITLTLPNTIVSTFTVVGQVDDTGNGQGVVLELNETNNGANFSDTLIFKPEVTDLAPLVSCNLGFTRGIFNFQNYADTAFDASEATFIGFYESLANADAGINSIANPEDYTAIQTPQTIYFRVENASCYQIGQFELQTKNCPPTIYNYVSANNDGANDFFTIEGLYGIFFQFELEIYNRWGRLVWKGNHTQSPWDGFANQPHTVSNYISPKGTYYYILRLNDPGFPEPYVGWLYFTF</sequence>
<accession>A0A1M5C9V5</accession>
<reference evidence="2 3" key="1">
    <citation type="submission" date="2016-11" db="EMBL/GenBank/DDBJ databases">
        <authorList>
            <person name="Jaros S."/>
            <person name="Januszkiewicz K."/>
            <person name="Wedrychowicz H."/>
        </authorList>
    </citation>
    <scope>NUCLEOTIDE SEQUENCE [LARGE SCALE GENOMIC DNA]</scope>
    <source>
        <strain evidence="2 3">DSM 25660</strain>
    </source>
</reference>
<dbReference type="STRING" id="1124188.SAMN05444377_11127"/>
<dbReference type="AlphaFoldDB" id="A0A1M5C9V5"/>
<keyword evidence="1" id="KW-0732">Signal</keyword>
<dbReference type="Proteomes" id="UP000184147">
    <property type="component" value="Unassembled WGS sequence"/>
</dbReference>
<protein>
    <submittedName>
        <fullName evidence="2">Gliding motility-associated C-terminal domain-containing protein</fullName>
    </submittedName>
</protein>
<name>A0A1M5C9V5_9FLAO</name>
<evidence type="ECO:0000313" key="3">
    <source>
        <dbReference type="Proteomes" id="UP000184147"/>
    </source>
</evidence>
<evidence type="ECO:0000256" key="1">
    <source>
        <dbReference type="SAM" id="SignalP"/>
    </source>
</evidence>
<dbReference type="OrthoDB" id="1140688at2"/>
<organism evidence="2 3">
    <name type="scientific">Flavobacterium fontis</name>
    <dbReference type="NCBI Taxonomy" id="1124188"/>
    <lineage>
        <taxon>Bacteria</taxon>
        <taxon>Pseudomonadati</taxon>
        <taxon>Bacteroidota</taxon>
        <taxon>Flavobacteriia</taxon>
        <taxon>Flavobacteriales</taxon>
        <taxon>Flavobacteriaceae</taxon>
        <taxon>Flavobacterium</taxon>
    </lineage>
</organism>
<feature type="signal peptide" evidence="1">
    <location>
        <begin position="1"/>
        <end position="21"/>
    </location>
</feature>
<gene>
    <name evidence="2" type="ORF">SAMN05444377_11127</name>
</gene>
<dbReference type="RefSeq" id="WP_073363756.1">
    <property type="nucleotide sequence ID" value="NZ_FQVQ01000011.1"/>
</dbReference>
<dbReference type="Pfam" id="PF13585">
    <property type="entry name" value="CHU_C"/>
    <property type="match status" value="1"/>
</dbReference>
<feature type="chain" id="PRO_5012499818" evidence="1">
    <location>
        <begin position="22"/>
        <end position="603"/>
    </location>
</feature>
<keyword evidence="3" id="KW-1185">Reference proteome</keyword>